<evidence type="ECO:0000256" key="1">
    <source>
        <dbReference type="SAM" id="Coils"/>
    </source>
</evidence>
<dbReference type="InterPro" id="IPR023346">
    <property type="entry name" value="Lysozyme-like_dom_sf"/>
</dbReference>
<name>A0A3B0V5A1_9ZZZZ</name>
<gene>
    <name evidence="2" type="ORF">MNBD_CPR01-142</name>
</gene>
<evidence type="ECO:0000313" key="2">
    <source>
        <dbReference type="EMBL" id="VAW33087.1"/>
    </source>
</evidence>
<dbReference type="AlphaFoldDB" id="A0A3B0V5A1"/>
<keyword evidence="1" id="KW-0175">Coiled coil</keyword>
<reference evidence="2" key="1">
    <citation type="submission" date="2018-06" db="EMBL/GenBank/DDBJ databases">
        <authorList>
            <person name="Zhirakovskaya E."/>
        </authorList>
    </citation>
    <scope>NUCLEOTIDE SEQUENCE</scope>
</reference>
<sequence length="465" mass="52079">MRTRIGSVAIVVIALFITPFILRAQTVASVSTRRAKLQTQLSTLESQINGTQSTLNNLRSQHESLQRDINIFDAQIKKARLQVRATEIAIEQLSSNINTHTKTISTLNKQLAREQESLAQILRQTQAIDDYSAVDVALSSDDMSSFFQDLDAFTSIKKALGSSFTEITNTRTHTENEKQVLQDQLSQQQQLKQIQVLEQRKIQSQENKKERILRKTKGKESAYRSLILSQKKTAAQIRAELFALRGSAAIPFGQALQYAEVAEKATGVRAAVTLGVLKQETDLGENLGTGNWKKDMSPSRDQPVFAYIIKALGLDPNMMPVSRKPSYGWGGAMGPGQFIPSTWVCYGGFINTNTGDCSNRRRSLSWRAFWQGPWKYVASKDRVRKLTRGNGPSNPWNDQDAFMATAMLMADNGASKHTRYSERLAALRYFAGWRHAKNPAYAFYGDGVMGYADEFQKMIDQLNNS</sequence>
<dbReference type="SUPFAM" id="SSF90257">
    <property type="entry name" value="Myosin rod fragments"/>
    <property type="match status" value="1"/>
</dbReference>
<dbReference type="EMBL" id="UOEV01000082">
    <property type="protein sequence ID" value="VAW33087.1"/>
    <property type="molecule type" value="Genomic_DNA"/>
</dbReference>
<dbReference type="Gene3D" id="6.10.250.3150">
    <property type="match status" value="1"/>
</dbReference>
<dbReference type="SUPFAM" id="SSF53955">
    <property type="entry name" value="Lysozyme-like"/>
    <property type="match status" value="1"/>
</dbReference>
<proteinExistence type="predicted"/>
<organism evidence="2">
    <name type="scientific">hydrothermal vent metagenome</name>
    <dbReference type="NCBI Taxonomy" id="652676"/>
    <lineage>
        <taxon>unclassified sequences</taxon>
        <taxon>metagenomes</taxon>
        <taxon>ecological metagenomes</taxon>
    </lineage>
</organism>
<evidence type="ECO:0008006" key="3">
    <source>
        <dbReference type="Google" id="ProtNLM"/>
    </source>
</evidence>
<feature type="coiled-coil region" evidence="1">
    <location>
        <begin position="27"/>
        <end position="124"/>
    </location>
</feature>
<accession>A0A3B0V5A1</accession>
<protein>
    <recommendedName>
        <fullName evidence="3">Transglycosylase SLT domain-containing protein</fullName>
    </recommendedName>
</protein>